<accession>A0A0J7K1V8</accession>
<dbReference type="GO" id="GO:0071897">
    <property type="term" value="P:DNA biosynthetic process"/>
    <property type="evidence" value="ECO:0007669"/>
    <property type="project" value="UniProtKB-ARBA"/>
</dbReference>
<name>A0A0J7K1V8_LASNI</name>
<evidence type="ECO:0000313" key="1">
    <source>
        <dbReference type="EMBL" id="KMQ84307.1"/>
    </source>
</evidence>
<dbReference type="AlphaFoldDB" id="A0A0J7K1V8"/>
<dbReference type="STRING" id="67767.A0A0J7K1V8"/>
<proteinExistence type="predicted"/>
<gene>
    <name evidence="1" type="ORF">RF55_18001</name>
</gene>
<protein>
    <submittedName>
        <fullName evidence="1">Bel12-ag transposon polyprotein</fullName>
    </submittedName>
</protein>
<sequence>MGNIVQALREQKRTDPLQFRHVHRRVENEEQTAEELSRIYHAVTTAVNRQESIGRPIDSNGMDLFNHLVVELFDPCTRLEWESSTCDSSEPPDHETLLNFITKRMLTLNAAKPKNTKVFGEPSRTAKSHFTKHGFDTAKCALCNEKHSVMMCAKFKAKSANERKSFVEVNKLCYNCLSNHSVAKCQSSKNCWTCKARHHSMLHDAYVTPKTNEVSSLSTVNLAEERKAMLLATARVLVADRFGELHTIRALIKDRRCHSSLRRSYSSCVFVGLTPPYPSLGSEVSCPELLASNDPVDLLLGAEICSIIFEDGIRKSGVQAPIAQKTTLGWILSGGCGVTSNHTLRGSFQCTVNHELAHLVRRFLEQEELPPAPAALTPEENRCEIFVRTHERTANGRYQVRLPFTATSSNLAETRKPAERLLISMERKGVQDPQFANNEKTRCYLPHHGVLRDSSTTTKLRVVFNGSQRTRSGESLNNQLLVGANLLPSFADVLLRWRWHRYAIVADIEKMYRQILIHPNDRDFQRVLGDIPTLIANLGLTP</sequence>
<keyword evidence="2" id="KW-1185">Reference proteome</keyword>
<evidence type="ECO:0000313" key="2">
    <source>
        <dbReference type="Proteomes" id="UP000036403"/>
    </source>
</evidence>
<dbReference type="EMBL" id="LBMM01016790">
    <property type="protein sequence ID" value="KMQ84307.1"/>
    <property type="molecule type" value="Genomic_DNA"/>
</dbReference>
<dbReference type="PaxDb" id="67767-A0A0J7K1V8"/>
<dbReference type="PANTHER" id="PTHR47331">
    <property type="entry name" value="PHD-TYPE DOMAIN-CONTAINING PROTEIN"/>
    <property type="match status" value="1"/>
</dbReference>
<reference evidence="1 2" key="1">
    <citation type="submission" date="2015-04" db="EMBL/GenBank/DDBJ databases">
        <title>Lasius niger genome sequencing.</title>
        <authorList>
            <person name="Konorov E.A."/>
            <person name="Nikitin M.A."/>
            <person name="Kirill M.V."/>
            <person name="Chang P."/>
        </authorList>
    </citation>
    <scope>NUCLEOTIDE SEQUENCE [LARGE SCALE GENOMIC DNA]</scope>
    <source>
        <tissue evidence="1">Whole</tissue>
    </source>
</reference>
<dbReference type="PANTHER" id="PTHR47331:SF5">
    <property type="entry name" value="RIBONUCLEASE H"/>
    <property type="match status" value="1"/>
</dbReference>
<dbReference type="Proteomes" id="UP000036403">
    <property type="component" value="Unassembled WGS sequence"/>
</dbReference>
<dbReference type="InterPro" id="IPR043502">
    <property type="entry name" value="DNA/RNA_pol_sf"/>
</dbReference>
<dbReference type="SUPFAM" id="SSF56672">
    <property type="entry name" value="DNA/RNA polymerases"/>
    <property type="match status" value="1"/>
</dbReference>
<dbReference type="OrthoDB" id="5920040at2759"/>
<organism evidence="1 2">
    <name type="scientific">Lasius niger</name>
    <name type="common">Black garden ant</name>
    <dbReference type="NCBI Taxonomy" id="67767"/>
    <lineage>
        <taxon>Eukaryota</taxon>
        <taxon>Metazoa</taxon>
        <taxon>Ecdysozoa</taxon>
        <taxon>Arthropoda</taxon>
        <taxon>Hexapoda</taxon>
        <taxon>Insecta</taxon>
        <taxon>Pterygota</taxon>
        <taxon>Neoptera</taxon>
        <taxon>Endopterygota</taxon>
        <taxon>Hymenoptera</taxon>
        <taxon>Apocrita</taxon>
        <taxon>Aculeata</taxon>
        <taxon>Formicoidea</taxon>
        <taxon>Formicidae</taxon>
        <taxon>Formicinae</taxon>
        <taxon>Lasius</taxon>
        <taxon>Lasius</taxon>
    </lineage>
</organism>
<comment type="caution">
    <text evidence="1">The sequence shown here is derived from an EMBL/GenBank/DDBJ whole genome shotgun (WGS) entry which is preliminary data.</text>
</comment>